<name>A0A4Z0WHM8_9GAMM</name>
<dbReference type="Proteomes" id="UP000297475">
    <property type="component" value="Unassembled WGS sequence"/>
</dbReference>
<evidence type="ECO:0000313" key="1">
    <source>
        <dbReference type="EMBL" id="TGG95427.1"/>
    </source>
</evidence>
<accession>A0A4Z0WHM8</accession>
<reference evidence="1 2" key="1">
    <citation type="submission" date="2019-04" db="EMBL/GenBank/DDBJ databases">
        <title>Natronospirillum operosus gen. nov., sp. nov., a haloalkaliphilic satellite isolated from decaying biomass of laboratory culture of cyanobacterium Geitlerinema sp. and proposal of Natronospirillaceae fam. nov. and Saccharospirillaceae fam. nov.</title>
        <authorList>
            <person name="Kevbrin V."/>
            <person name="Boltyanskaya Y."/>
            <person name="Koziaeva V."/>
            <person name="Grouzdev D.S."/>
            <person name="Park M."/>
            <person name="Cho J."/>
        </authorList>
    </citation>
    <scope>NUCLEOTIDE SEQUENCE [LARGE SCALE GENOMIC DNA]</scope>
    <source>
        <strain evidence="1 2">G-116</strain>
    </source>
</reference>
<keyword evidence="2" id="KW-1185">Reference proteome</keyword>
<evidence type="ECO:0000313" key="2">
    <source>
        <dbReference type="Proteomes" id="UP000297475"/>
    </source>
</evidence>
<evidence type="ECO:0008006" key="3">
    <source>
        <dbReference type="Google" id="ProtNLM"/>
    </source>
</evidence>
<comment type="caution">
    <text evidence="1">The sequence shown here is derived from an EMBL/GenBank/DDBJ whole genome shotgun (WGS) entry which is preliminary data.</text>
</comment>
<dbReference type="EMBL" id="SRMF01000001">
    <property type="protein sequence ID" value="TGG95427.1"/>
    <property type="molecule type" value="Genomic_DNA"/>
</dbReference>
<dbReference type="OrthoDB" id="291940at2"/>
<protein>
    <recommendedName>
        <fullName evidence="3">RiboL-PSP-HEPN domain-containing protein</fullName>
    </recommendedName>
</protein>
<dbReference type="AlphaFoldDB" id="A0A4Z0WHM8"/>
<dbReference type="RefSeq" id="WP_135481088.1">
    <property type="nucleotide sequence ID" value="NZ_SRMF01000001.1"/>
</dbReference>
<gene>
    <name evidence="1" type="ORF">E4656_03105</name>
</gene>
<sequence length="184" mass="20531">MTLTPLIPMTLTPLIPDLRPLLRQSIVAGCAAFETYLADKTMECVGAALKADDIPRRLRDIPLTLGHWSDIERQYSRRTWGIRPIVEEAIREQASTAPNKVGELLSMIGVTRWTKKVGSTRKVPHGTSEEQLKLLTWRRNRIAHSADRAGQGRANLETSEAEAFLAHIRDVAEAIDTVVDEHAC</sequence>
<proteinExistence type="predicted"/>
<organism evidence="1 2">
    <name type="scientific">Natronospirillum operosum</name>
    <dbReference type="NCBI Taxonomy" id="2759953"/>
    <lineage>
        <taxon>Bacteria</taxon>
        <taxon>Pseudomonadati</taxon>
        <taxon>Pseudomonadota</taxon>
        <taxon>Gammaproteobacteria</taxon>
        <taxon>Oceanospirillales</taxon>
        <taxon>Natronospirillaceae</taxon>
        <taxon>Natronospirillum</taxon>
    </lineage>
</organism>